<dbReference type="GO" id="GO:0003964">
    <property type="term" value="F:RNA-directed DNA polymerase activity"/>
    <property type="evidence" value="ECO:0007669"/>
    <property type="project" value="UniProtKB-KW"/>
</dbReference>
<evidence type="ECO:0000313" key="1">
    <source>
        <dbReference type="EMBL" id="GJT09994.1"/>
    </source>
</evidence>
<organism evidence="1 2">
    <name type="scientific">Tanacetum coccineum</name>
    <dbReference type="NCBI Taxonomy" id="301880"/>
    <lineage>
        <taxon>Eukaryota</taxon>
        <taxon>Viridiplantae</taxon>
        <taxon>Streptophyta</taxon>
        <taxon>Embryophyta</taxon>
        <taxon>Tracheophyta</taxon>
        <taxon>Spermatophyta</taxon>
        <taxon>Magnoliopsida</taxon>
        <taxon>eudicotyledons</taxon>
        <taxon>Gunneridae</taxon>
        <taxon>Pentapetalae</taxon>
        <taxon>asterids</taxon>
        <taxon>campanulids</taxon>
        <taxon>Asterales</taxon>
        <taxon>Asteraceae</taxon>
        <taxon>Asteroideae</taxon>
        <taxon>Anthemideae</taxon>
        <taxon>Anthemidinae</taxon>
        <taxon>Tanacetum</taxon>
    </lineage>
</organism>
<evidence type="ECO:0000313" key="2">
    <source>
        <dbReference type="Proteomes" id="UP001151760"/>
    </source>
</evidence>
<name>A0ABQ5B6X3_9ASTR</name>
<dbReference type="EMBL" id="BQNB010012954">
    <property type="protein sequence ID" value="GJT09994.1"/>
    <property type="molecule type" value="Genomic_DNA"/>
</dbReference>
<keyword evidence="2" id="KW-1185">Reference proteome</keyword>
<comment type="caution">
    <text evidence="1">The sequence shown here is derived from an EMBL/GenBank/DDBJ whole genome shotgun (WGS) entry which is preliminary data.</text>
</comment>
<accession>A0ABQ5B6X3</accession>
<keyword evidence="1" id="KW-0548">Nucleotidyltransferase</keyword>
<keyword evidence="1" id="KW-0808">Transferase</keyword>
<dbReference type="InterPro" id="IPR036875">
    <property type="entry name" value="Znf_CCHC_sf"/>
</dbReference>
<dbReference type="SUPFAM" id="SSF57756">
    <property type="entry name" value="Retrovirus zinc finger-like domains"/>
    <property type="match status" value="1"/>
</dbReference>
<reference evidence="1" key="1">
    <citation type="journal article" date="2022" name="Int. J. Mol. Sci.">
        <title>Draft Genome of Tanacetum Coccineum: Genomic Comparison of Closely Related Tanacetum-Family Plants.</title>
        <authorList>
            <person name="Yamashiro T."/>
            <person name="Shiraishi A."/>
            <person name="Nakayama K."/>
            <person name="Satake H."/>
        </authorList>
    </citation>
    <scope>NUCLEOTIDE SEQUENCE</scope>
</reference>
<keyword evidence="1" id="KW-0695">RNA-directed DNA polymerase</keyword>
<sequence>MILENVNNNVGELVGRQSQGYAGNAGKNQALRARVVNTVRNAGANQPRVVRCYNCNGEGQIAKQCTAKIRVKDSEWFMDKMLLAYHVNAYDSDCDDEATTNAIFMENLSHVFSINDDMVEPHYGSDILSESYDELMSNSNVISYTDYMLTIRNDEDNYVPHPVQKNDIMLSVIKQMKSQVEKCNMVNKEKQSENESLTSELE</sequence>
<dbReference type="Proteomes" id="UP001151760">
    <property type="component" value="Unassembled WGS sequence"/>
</dbReference>
<protein>
    <submittedName>
        <fullName evidence="1">Reverse transcriptase domain-containing protein</fullName>
    </submittedName>
</protein>
<proteinExistence type="predicted"/>
<reference evidence="1" key="2">
    <citation type="submission" date="2022-01" db="EMBL/GenBank/DDBJ databases">
        <authorList>
            <person name="Yamashiro T."/>
            <person name="Shiraishi A."/>
            <person name="Satake H."/>
            <person name="Nakayama K."/>
        </authorList>
    </citation>
    <scope>NUCLEOTIDE SEQUENCE</scope>
</reference>
<gene>
    <name evidence="1" type="ORF">Tco_0857036</name>
</gene>